<keyword evidence="2" id="KW-1185">Reference proteome</keyword>
<dbReference type="EMBL" id="CAJJDN010000166">
    <property type="protein sequence ID" value="CAD8126247.1"/>
    <property type="molecule type" value="Genomic_DNA"/>
</dbReference>
<sequence length="53" mass="6715">MFEMIIQLRINYLLLSLLYQKIFGLIQNIRQHYLEHQVNQLIHQYLLFFMEFR</sequence>
<evidence type="ECO:0000313" key="2">
    <source>
        <dbReference type="Proteomes" id="UP000692954"/>
    </source>
</evidence>
<protein>
    <submittedName>
        <fullName evidence="1">Uncharacterized protein</fullName>
    </submittedName>
</protein>
<dbReference type="AlphaFoldDB" id="A0A8S1REW3"/>
<comment type="caution">
    <text evidence="1">The sequence shown here is derived from an EMBL/GenBank/DDBJ whole genome shotgun (WGS) entry which is preliminary data.</text>
</comment>
<accession>A0A8S1REW3</accession>
<gene>
    <name evidence="1" type="ORF">PSON_ATCC_30995.1.T1660025</name>
</gene>
<dbReference type="Proteomes" id="UP000692954">
    <property type="component" value="Unassembled WGS sequence"/>
</dbReference>
<proteinExistence type="predicted"/>
<name>A0A8S1REW3_9CILI</name>
<evidence type="ECO:0000313" key="1">
    <source>
        <dbReference type="EMBL" id="CAD8126247.1"/>
    </source>
</evidence>
<reference evidence="1" key="1">
    <citation type="submission" date="2021-01" db="EMBL/GenBank/DDBJ databases">
        <authorList>
            <consortium name="Genoscope - CEA"/>
            <person name="William W."/>
        </authorList>
    </citation>
    <scope>NUCLEOTIDE SEQUENCE</scope>
</reference>
<organism evidence="1 2">
    <name type="scientific">Paramecium sonneborni</name>
    <dbReference type="NCBI Taxonomy" id="65129"/>
    <lineage>
        <taxon>Eukaryota</taxon>
        <taxon>Sar</taxon>
        <taxon>Alveolata</taxon>
        <taxon>Ciliophora</taxon>
        <taxon>Intramacronucleata</taxon>
        <taxon>Oligohymenophorea</taxon>
        <taxon>Peniculida</taxon>
        <taxon>Parameciidae</taxon>
        <taxon>Paramecium</taxon>
    </lineage>
</organism>